<evidence type="ECO:0000256" key="5">
    <source>
        <dbReference type="ARBA" id="ARBA00040307"/>
    </source>
</evidence>
<keyword evidence="4" id="KW-0804">Transcription</keyword>
<dbReference type="EMBL" id="VSSQ01000019">
    <property type="protein sequence ID" value="MPL62945.1"/>
    <property type="molecule type" value="Genomic_DNA"/>
</dbReference>
<dbReference type="InterPro" id="IPR039422">
    <property type="entry name" value="MarR/SlyA-like"/>
</dbReference>
<keyword evidence="3" id="KW-0238">DNA-binding</keyword>
<evidence type="ECO:0000313" key="7">
    <source>
        <dbReference type="EMBL" id="MPL62945.1"/>
    </source>
</evidence>
<dbReference type="Gene3D" id="1.10.10.10">
    <property type="entry name" value="Winged helix-like DNA-binding domain superfamily/Winged helix DNA-binding domain"/>
    <property type="match status" value="1"/>
</dbReference>
<evidence type="ECO:0000256" key="1">
    <source>
        <dbReference type="ARBA" id="ARBA00023015"/>
    </source>
</evidence>
<dbReference type="InterPro" id="IPR036388">
    <property type="entry name" value="WH-like_DNA-bd_sf"/>
</dbReference>
<evidence type="ECO:0000256" key="2">
    <source>
        <dbReference type="ARBA" id="ARBA00023026"/>
    </source>
</evidence>
<dbReference type="GO" id="GO:0006950">
    <property type="term" value="P:response to stress"/>
    <property type="evidence" value="ECO:0007669"/>
    <property type="project" value="TreeGrafter"/>
</dbReference>
<name>A0A644T7M9_9ZZZZ</name>
<feature type="domain" description="HTH marR-type" evidence="6">
    <location>
        <begin position="1"/>
        <end position="144"/>
    </location>
</feature>
<evidence type="ECO:0000256" key="3">
    <source>
        <dbReference type="ARBA" id="ARBA00023125"/>
    </source>
</evidence>
<proteinExistence type="predicted"/>
<dbReference type="Pfam" id="PF22381">
    <property type="entry name" value="Staph_reg_Sar_Rot"/>
    <property type="match status" value="1"/>
</dbReference>
<dbReference type="SUPFAM" id="SSF46785">
    <property type="entry name" value="Winged helix' DNA-binding domain"/>
    <property type="match status" value="1"/>
</dbReference>
<dbReference type="PANTHER" id="PTHR33164:SF89">
    <property type="entry name" value="MARR FAMILY REGULATORY PROTEIN"/>
    <property type="match status" value="1"/>
</dbReference>
<comment type="caution">
    <text evidence="7">The sequence shown here is derived from an EMBL/GenBank/DDBJ whole genome shotgun (WGS) entry which is preliminary data.</text>
</comment>
<dbReference type="GO" id="GO:0003677">
    <property type="term" value="F:DNA binding"/>
    <property type="evidence" value="ECO:0007669"/>
    <property type="project" value="UniProtKB-KW"/>
</dbReference>
<dbReference type="GO" id="GO:0003700">
    <property type="term" value="F:DNA-binding transcription factor activity"/>
    <property type="evidence" value="ECO:0007669"/>
    <property type="project" value="InterPro"/>
</dbReference>
<evidence type="ECO:0000256" key="4">
    <source>
        <dbReference type="ARBA" id="ARBA00023163"/>
    </source>
</evidence>
<dbReference type="PANTHER" id="PTHR33164">
    <property type="entry name" value="TRANSCRIPTIONAL REGULATOR, MARR FAMILY"/>
    <property type="match status" value="1"/>
</dbReference>
<dbReference type="InterPro" id="IPR055166">
    <property type="entry name" value="Transc_reg_Sar_Rot_HTH"/>
</dbReference>
<keyword evidence="2" id="KW-0843">Virulence</keyword>
<dbReference type="PROSITE" id="PS01117">
    <property type="entry name" value="HTH_MARR_1"/>
    <property type="match status" value="1"/>
</dbReference>
<dbReference type="PROSITE" id="PS50995">
    <property type="entry name" value="HTH_MARR_2"/>
    <property type="match status" value="1"/>
</dbReference>
<dbReference type="InterPro" id="IPR000835">
    <property type="entry name" value="HTH_MarR-typ"/>
</dbReference>
<dbReference type="InterPro" id="IPR036390">
    <property type="entry name" value="WH_DNA-bd_sf"/>
</dbReference>
<protein>
    <recommendedName>
        <fullName evidence="5">HTH-type transcriptional regulator MgrA</fullName>
    </recommendedName>
</protein>
<dbReference type="SMART" id="SM00347">
    <property type="entry name" value="HTH_MARR"/>
    <property type="match status" value="1"/>
</dbReference>
<evidence type="ECO:0000259" key="6">
    <source>
        <dbReference type="PROSITE" id="PS50995"/>
    </source>
</evidence>
<sequence>MDAEKLWESWEKINRILRLKHHEVAKKYGLTLEQFHLLIELDELKLEMVSDEIIPPTIGEIAIDIGNAPHTLSEKIKRLEKKGLVKKVRDETDQRKNRVTFTEKGKNLINNIKKEVSKTFIEKTNTIDDENLKNLLKGLNELNEKLSNN</sequence>
<dbReference type="AlphaFoldDB" id="A0A644T7M9"/>
<dbReference type="InterPro" id="IPR023187">
    <property type="entry name" value="Tscrpt_reg_MarR-type_CS"/>
</dbReference>
<gene>
    <name evidence="7" type="ORF">SDC9_08565</name>
</gene>
<reference evidence="7" key="1">
    <citation type="submission" date="2019-08" db="EMBL/GenBank/DDBJ databases">
        <authorList>
            <person name="Kucharzyk K."/>
            <person name="Murdoch R.W."/>
            <person name="Higgins S."/>
            <person name="Loffler F."/>
        </authorList>
    </citation>
    <scope>NUCLEOTIDE SEQUENCE</scope>
</reference>
<organism evidence="7">
    <name type="scientific">bioreactor metagenome</name>
    <dbReference type="NCBI Taxonomy" id="1076179"/>
    <lineage>
        <taxon>unclassified sequences</taxon>
        <taxon>metagenomes</taxon>
        <taxon>ecological metagenomes</taxon>
    </lineage>
</organism>
<keyword evidence="1" id="KW-0805">Transcription regulation</keyword>
<accession>A0A644T7M9</accession>